<dbReference type="PANTHER" id="PTHR43452:SF30">
    <property type="entry name" value="PYRUVATE DECARBOXYLASE ISOZYME 1-RELATED"/>
    <property type="match status" value="1"/>
</dbReference>
<dbReference type="EMBL" id="JAGGLR010000012">
    <property type="protein sequence ID" value="MBP2063672.1"/>
    <property type="molecule type" value="Genomic_DNA"/>
</dbReference>
<keyword evidence="7" id="KW-0456">Lyase</keyword>
<evidence type="ECO:0000256" key="1">
    <source>
        <dbReference type="ARBA" id="ARBA00001964"/>
    </source>
</evidence>
<accession>A0ABS4MVA3</accession>
<protein>
    <submittedName>
        <fullName evidence="8">TPP-dependent 2-oxoacid decarboxylase</fullName>
    </submittedName>
</protein>
<dbReference type="SUPFAM" id="SSF52518">
    <property type="entry name" value="Thiamin diphosphate-binding fold (THDP-binding)"/>
    <property type="match status" value="1"/>
</dbReference>
<keyword evidence="4" id="KW-0210">Decarboxylase</keyword>
<evidence type="ECO:0000256" key="4">
    <source>
        <dbReference type="ARBA" id="ARBA00022793"/>
    </source>
</evidence>
<comment type="cofactor">
    <cofactor evidence="1">
        <name>thiamine diphosphate</name>
        <dbReference type="ChEBI" id="CHEBI:58937"/>
    </cofactor>
</comment>
<dbReference type="Proteomes" id="UP000756710">
    <property type="component" value="Unassembled WGS sequence"/>
</dbReference>
<evidence type="ECO:0000256" key="7">
    <source>
        <dbReference type="ARBA" id="ARBA00023239"/>
    </source>
</evidence>
<evidence type="ECO:0000313" key="8">
    <source>
        <dbReference type="EMBL" id="MBP2063672.1"/>
    </source>
</evidence>
<name>A0ABS4MVA3_9ACTN</name>
<keyword evidence="3" id="KW-0479">Metal-binding</keyword>
<evidence type="ECO:0000256" key="6">
    <source>
        <dbReference type="ARBA" id="ARBA00023052"/>
    </source>
</evidence>
<keyword evidence="6" id="KW-0786">Thiamine pyrophosphate</keyword>
<dbReference type="InterPro" id="IPR012110">
    <property type="entry name" value="PDC/IPDC-like"/>
</dbReference>
<comment type="similarity">
    <text evidence="2">Belongs to the TPP enzyme family.</text>
</comment>
<sequence>MRRTAAPARLHLTVLRHGLHPVIFLINNDGYTVERCILGADAGYNNIATWRYDRLVEAFDPQNLAITVKANTEDTLAAALETARGNRDWLMFIEAVMERLDAPEPLVKLGKAFAAADYHHAPVS</sequence>
<evidence type="ECO:0000256" key="5">
    <source>
        <dbReference type="ARBA" id="ARBA00022842"/>
    </source>
</evidence>
<dbReference type="InterPro" id="IPR029061">
    <property type="entry name" value="THDP-binding"/>
</dbReference>
<evidence type="ECO:0000256" key="3">
    <source>
        <dbReference type="ARBA" id="ARBA00022723"/>
    </source>
</evidence>
<keyword evidence="9" id="KW-1185">Reference proteome</keyword>
<dbReference type="Gene3D" id="3.40.50.970">
    <property type="match status" value="1"/>
</dbReference>
<keyword evidence="5" id="KW-0460">Magnesium</keyword>
<evidence type="ECO:0000256" key="2">
    <source>
        <dbReference type="ARBA" id="ARBA00007812"/>
    </source>
</evidence>
<gene>
    <name evidence="8" type="ORF">J2Z30_004693</name>
</gene>
<proteinExistence type="inferred from homology"/>
<dbReference type="PANTHER" id="PTHR43452">
    <property type="entry name" value="PYRUVATE DECARBOXYLASE"/>
    <property type="match status" value="1"/>
</dbReference>
<evidence type="ECO:0000313" key="9">
    <source>
        <dbReference type="Proteomes" id="UP000756710"/>
    </source>
</evidence>
<comment type="caution">
    <text evidence="8">The sequence shown here is derived from an EMBL/GenBank/DDBJ whole genome shotgun (WGS) entry which is preliminary data.</text>
</comment>
<reference evidence="8 9" key="1">
    <citation type="submission" date="2021-03" db="EMBL/GenBank/DDBJ databases">
        <title>Genomic Encyclopedia of Type Strains, Phase IV (KMG-IV): sequencing the most valuable type-strain genomes for metagenomic binning, comparative biology and taxonomic classification.</title>
        <authorList>
            <person name="Goeker M."/>
        </authorList>
    </citation>
    <scope>NUCLEOTIDE SEQUENCE [LARGE SCALE GENOMIC DNA]</scope>
    <source>
        <strain evidence="8 9">DSM 41954</strain>
    </source>
</reference>
<organism evidence="8 9">
    <name type="scientific">Streptomyces iranensis</name>
    <dbReference type="NCBI Taxonomy" id="576784"/>
    <lineage>
        <taxon>Bacteria</taxon>
        <taxon>Bacillati</taxon>
        <taxon>Actinomycetota</taxon>
        <taxon>Actinomycetes</taxon>
        <taxon>Kitasatosporales</taxon>
        <taxon>Streptomycetaceae</taxon>
        <taxon>Streptomyces</taxon>
        <taxon>Streptomyces violaceusniger group</taxon>
    </lineage>
</organism>